<feature type="compositionally biased region" description="Polar residues" evidence="2">
    <location>
        <begin position="149"/>
        <end position="158"/>
    </location>
</feature>
<feature type="region of interest" description="Disordered" evidence="2">
    <location>
        <begin position="53"/>
        <end position="85"/>
    </location>
</feature>
<keyword evidence="1" id="KW-0106">Calcium</keyword>
<dbReference type="VEuPathDB" id="VectorBase:GPPI039672"/>
<proteinExistence type="predicted"/>
<evidence type="ECO:0000256" key="2">
    <source>
        <dbReference type="SAM" id="MobiDB-lite"/>
    </source>
</evidence>
<dbReference type="GO" id="GO:0005509">
    <property type="term" value="F:calcium ion binding"/>
    <property type="evidence" value="ECO:0007669"/>
    <property type="project" value="InterPro"/>
</dbReference>
<dbReference type="FunFam" id="1.10.238.10:FF:000028">
    <property type="entry name" value="Putative calcium-binding mitochondrial carrier protein scamc-2"/>
    <property type="match status" value="1"/>
</dbReference>
<evidence type="ECO:0000259" key="3">
    <source>
        <dbReference type="PROSITE" id="PS50222"/>
    </source>
</evidence>
<dbReference type="SUPFAM" id="SSF47473">
    <property type="entry name" value="EF-hand"/>
    <property type="match status" value="1"/>
</dbReference>
<dbReference type="Proteomes" id="UP000092460">
    <property type="component" value="Unassembled WGS sequence"/>
</dbReference>
<feature type="region of interest" description="Disordered" evidence="2">
    <location>
        <begin position="123"/>
        <end position="158"/>
    </location>
</feature>
<feature type="region of interest" description="Disordered" evidence="2">
    <location>
        <begin position="1"/>
        <end position="26"/>
    </location>
</feature>
<dbReference type="InterPro" id="IPR002048">
    <property type="entry name" value="EF_hand_dom"/>
</dbReference>
<feature type="compositionally biased region" description="Polar residues" evidence="2">
    <location>
        <begin position="1"/>
        <end position="18"/>
    </location>
</feature>
<reference evidence="5" key="1">
    <citation type="submission" date="2015-01" db="EMBL/GenBank/DDBJ databases">
        <authorList>
            <person name="Aksoy S."/>
            <person name="Warren W."/>
            <person name="Wilson R.K."/>
        </authorList>
    </citation>
    <scope>NUCLEOTIDE SEQUENCE [LARGE SCALE GENOMIC DNA]</scope>
    <source>
        <strain evidence="5">IAEA</strain>
    </source>
</reference>
<dbReference type="PROSITE" id="PS00018">
    <property type="entry name" value="EF_HAND_1"/>
    <property type="match status" value="1"/>
</dbReference>
<evidence type="ECO:0000313" key="5">
    <source>
        <dbReference type="Proteomes" id="UP000092460"/>
    </source>
</evidence>
<dbReference type="EMBL" id="JXJN01019970">
    <property type="status" value="NOT_ANNOTATED_CDS"/>
    <property type="molecule type" value="Genomic_DNA"/>
</dbReference>
<name>A0A1B0BT32_9MUSC</name>
<accession>A0A1B0BT32</accession>
<sequence length="346" mass="37963">MVNTQDCSNKNSATTNVSDLEPLKKTSRTDLGEIGNVPIVGSGRSTTAISATSTASSIKSVNTTSNACNDTKQSTSSSSSTSISSSSLSSAVKASSVNYARNAAANHHKLIPIQSVLTTAADAHNHQTHTSRHHHHHHHNHNHNFNQSTAKSLPLQTGSDKALNSTQLHVPSSKAQKLLVSATTHAQLPTELPQEDEERLEKLFKQLDRDGNGRIDIHDLSEALREFGLSSVYAERCAYFTVGSLTPYTQISTQISMIPHTLAIGKVDLEELISAFEDLGLEVDTDEAKHLLSRMDTDGSLNISFNEWRDFLLLAPSSDIHDLIKFWRHSTFWLVLFLLFKVELSM</sequence>
<dbReference type="EnsemblMetazoa" id="GPPI039672-RA">
    <property type="protein sequence ID" value="GPPI039672-PA"/>
    <property type="gene ID" value="GPPI039672"/>
</dbReference>
<reference evidence="4" key="2">
    <citation type="submission" date="2020-05" db="UniProtKB">
        <authorList>
            <consortium name="EnsemblMetazoa"/>
        </authorList>
    </citation>
    <scope>IDENTIFICATION</scope>
    <source>
        <strain evidence="4">IAEA</strain>
    </source>
</reference>
<dbReference type="InterPro" id="IPR011992">
    <property type="entry name" value="EF-hand-dom_pair"/>
</dbReference>
<dbReference type="Pfam" id="PF13405">
    <property type="entry name" value="EF-hand_6"/>
    <property type="match status" value="1"/>
</dbReference>
<evidence type="ECO:0000313" key="4">
    <source>
        <dbReference type="EnsemblMetazoa" id="GPPI039672-PA"/>
    </source>
</evidence>
<protein>
    <recommendedName>
        <fullName evidence="3">EF-hand domain-containing protein</fullName>
    </recommendedName>
</protein>
<dbReference type="Gene3D" id="1.10.238.10">
    <property type="entry name" value="EF-hand"/>
    <property type="match status" value="2"/>
</dbReference>
<dbReference type="AlphaFoldDB" id="A0A1B0BT32"/>
<feature type="compositionally biased region" description="Basic residues" evidence="2">
    <location>
        <begin position="126"/>
        <end position="142"/>
    </location>
</feature>
<feature type="compositionally biased region" description="Low complexity" evidence="2">
    <location>
        <begin position="74"/>
        <end position="85"/>
    </location>
</feature>
<keyword evidence="5" id="KW-1185">Reference proteome</keyword>
<dbReference type="InterPro" id="IPR018247">
    <property type="entry name" value="EF_Hand_1_Ca_BS"/>
</dbReference>
<feature type="compositionally biased region" description="Polar residues" evidence="2">
    <location>
        <begin position="59"/>
        <end position="73"/>
    </location>
</feature>
<organism evidence="4 5">
    <name type="scientific">Glossina palpalis gambiensis</name>
    <dbReference type="NCBI Taxonomy" id="67801"/>
    <lineage>
        <taxon>Eukaryota</taxon>
        <taxon>Metazoa</taxon>
        <taxon>Ecdysozoa</taxon>
        <taxon>Arthropoda</taxon>
        <taxon>Hexapoda</taxon>
        <taxon>Insecta</taxon>
        <taxon>Pterygota</taxon>
        <taxon>Neoptera</taxon>
        <taxon>Endopterygota</taxon>
        <taxon>Diptera</taxon>
        <taxon>Brachycera</taxon>
        <taxon>Muscomorpha</taxon>
        <taxon>Hippoboscoidea</taxon>
        <taxon>Glossinidae</taxon>
        <taxon>Glossina</taxon>
    </lineage>
</organism>
<dbReference type="SMART" id="SM00054">
    <property type="entry name" value="EFh"/>
    <property type="match status" value="2"/>
</dbReference>
<feature type="domain" description="EF-hand" evidence="3">
    <location>
        <begin position="283"/>
        <end position="318"/>
    </location>
</feature>
<dbReference type="PROSITE" id="PS50222">
    <property type="entry name" value="EF_HAND_2"/>
    <property type="match status" value="2"/>
</dbReference>
<dbReference type="STRING" id="67801.A0A1B0BT32"/>
<feature type="domain" description="EF-hand" evidence="3">
    <location>
        <begin position="195"/>
        <end position="230"/>
    </location>
</feature>
<evidence type="ECO:0000256" key="1">
    <source>
        <dbReference type="ARBA" id="ARBA00022837"/>
    </source>
</evidence>